<dbReference type="Gene3D" id="1.10.287.470">
    <property type="entry name" value="Helix hairpin bin"/>
    <property type="match status" value="1"/>
</dbReference>
<dbReference type="InterPro" id="IPR050465">
    <property type="entry name" value="UPF0194_transport"/>
</dbReference>
<evidence type="ECO:0000256" key="2">
    <source>
        <dbReference type="ARBA" id="ARBA00023054"/>
    </source>
</evidence>
<dbReference type="EMBL" id="JABBFW010000002">
    <property type="protein sequence ID" value="NML14111.1"/>
    <property type="molecule type" value="Genomic_DNA"/>
</dbReference>
<dbReference type="PANTHER" id="PTHR32347:SF23">
    <property type="entry name" value="BLL5650 PROTEIN"/>
    <property type="match status" value="1"/>
</dbReference>
<comment type="caution">
    <text evidence="3">The sequence shown here is derived from an EMBL/GenBank/DDBJ whole genome shotgun (WGS) entry which is preliminary data.</text>
</comment>
<keyword evidence="2" id="KW-0175">Coiled coil</keyword>
<evidence type="ECO:0000313" key="4">
    <source>
        <dbReference type="Proteomes" id="UP000574067"/>
    </source>
</evidence>
<dbReference type="GO" id="GO:0030313">
    <property type="term" value="C:cell envelope"/>
    <property type="evidence" value="ECO:0007669"/>
    <property type="project" value="UniProtKB-SubCell"/>
</dbReference>
<comment type="subcellular location">
    <subcellularLocation>
        <location evidence="1">Cell envelope</location>
    </subcellularLocation>
</comment>
<evidence type="ECO:0000256" key="1">
    <source>
        <dbReference type="ARBA" id="ARBA00004196"/>
    </source>
</evidence>
<dbReference type="PANTHER" id="PTHR32347">
    <property type="entry name" value="EFFLUX SYSTEM COMPONENT YKNX-RELATED"/>
    <property type="match status" value="1"/>
</dbReference>
<keyword evidence="4" id="KW-1185">Reference proteome</keyword>
<reference evidence="3 4" key="1">
    <citation type="submission" date="2020-04" db="EMBL/GenBank/DDBJ databases">
        <title>Azohydromonas sp. isolated from soil.</title>
        <authorList>
            <person name="Dahal R.H."/>
        </authorList>
    </citation>
    <scope>NUCLEOTIDE SEQUENCE [LARGE SCALE GENOMIC DNA]</scope>
    <source>
        <strain evidence="3 4">G-1-1-14</strain>
    </source>
</reference>
<dbReference type="Gene3D" id="2.40.30.170">
    <property type="match status" value="1"/>
</dbReference>
<dbReference type="Gene3D" id="2.40.50.100">
    <property type="match status" value="1"/>
</dbReference>
<sequence length="432" mass="47186">MSLSAEATLQLLATVRAAQTPAARRFVLLDGTRAHLPYHAAVLWQDGALFHSGASQVDAHGPYGQWLQRLARARAGQAGPFGAQELPALAEDWAQWWPPYALALPAGARGALLLVREMPWTPGEIAALQEWLDLWLLAEQAAVAAQPRKALDLGALRDKVRGFRPRRRSMAVAAAVLLVLALPIRLTVRAPGEIVPREPTVLRATVEGMAQRLLVEPNQVVKAGQLLAELDDAQAASRLQVARQALLTAEAEWRQTMQQALTDARAKAQLAVVQGRVAEKRTEVAYLSEQVQRTEVRAPHDGVVLVEDPGNWAGRTVAAGEPLLRLARPEDQEVEAWLSVADAVELPPDSGMRLFLSSRPAEPVAAQLRLYAYEAAQRPDGTLAYRLRGRLEGPPRERLGARGTAHVDGARVPLVYWVLRRPLAALREALGW</sequence>
<dbReference type="Proteomes" id="UP000574067">
    <property type="component" value="Unassembled WGS sequence"/>
</dbReference>
<protein>
    <submittedName>
        <fullName evidence="3">HlyD family efflux transporter periplasmic adaptor subunit</fullName>
    </submittedName>
</protein>
<organism evidence="3 4">
    <name type="scientific">Azohydromonas caseinilytica</name>
    <dbReference type="NCBI Taxonomy" id="2728836"/>
    <lineage>
        <taxon>Bacteria</taxon>
        <taxon>Pseudomonadati</taxon>
        <taxon>Pseudomonadota</taxon>
        <taxon>Betaproteobacteria</taxon>
        <taxon>Burkholderiales</taxon>
        <taxon>Sphaerotilaceae</taxon>
        <taxon>Azohydromonas</taxon>
    </lineage>
</organism>
<dbReference type="SUPFAM" id="SSF111369">
    <property type="entry name" value="HlyD-like secretion proteins"/>
    <property type="match status" value="1"/>
</dbReference>
<evidence type="ECO:0000313" key="3">
    <source>
        <dbReference type="EMBL" id="NML14111.1"/>
    </source>
</evidence>
<dbReference type="AlphaFoldDB" id="A0A848F7U1"/>
<dbReference type="RefSeq" id="WP_169159025.1">
    <property type="nucleotide sequence ID" value="NZ_JABBFW010000002.1"/>
</dbReference>
<accession>A0A848F7U1</accession>
<name>A0A848F7U1_9BURK</name>
<proteinExistence type="predicted"/>
<gene>
    <name evidence="3" type="ORF">HHL10_03835</name>
</gene>